<feature type="binding site" evidence="3">
    <location>
        <position position="60"/>
    </location>
    <ligand>
        <name>ATP</name>
        <dbReference type="ChEBI" id="CHEBI:30616"/>
    </ligand>
</feature>
<feature type="binding site" evidence="2">
    <location>
        <position position="284"/>
    </location>
    <ligand>
        <name>Zn(2+)</name>
        <dbReference type="ChEBI" id="CHEBI:29105"/>
        <label>2</label>
    </ligand>
</feature>
<gene>
    <name evidence="6" type="ORF">CM19_11140</name>
</gene>
<reference evidence="6 7" key="1">
    <citation type="submission" date="2014-03" db="EMBL/GenBank/DDBJ databases">
        <title>Draft genome sequence of the novel thermoacidophilic archaea Acidianus copahuensis ALE1 strain, isolated from Copahue volcanic area in Neuquen Argentina.</title>
        <authorList>
            <person name="Urbieta M.S."/>
            <person name="Rascovan N."/>
            <person name="Castro C."/>
            <person name="Revale S."/>
            <person name="Giaveno M.A."/>
            <person name="Vazquez M.P."/>
            <person name="Donati E.R."/>
        </authorList>
    </citation>
    <scope>NUCLEOTIDE SEQUENCE [LARGE SCALE GENOMIC DNA]</scope>
    <source>
        <strain evidence="6 7">ALE1</strain>
    </source>
</reference>
<feature type="binding site" evidence="2">
    <location>
        <position position="287"/>
    </location>
    <ligand>
        <name>Zn(2+)</name>
        <dbReference type="ChEBI" id="CHEBI:29105"/>
        <label>2</label>
    </ligand>
</feature>
<dbReference type="GO" id="GO:0016740">
    <property type="term" value="F:transferase activity"/>
    <property type="evidence" value="ECO:0007669"/>
    <property type="project" value="UniProtKB-KW"/>
</dbReference>
<feature type="binding site" evidence="3">
    <location>
        <position position="84"/>
    </location>
    <ligand>
        <name>ATP</name>
        <dbReference type="ChEBI" id="CHEBI:30616"/>
    </ligand>
</feature>
<dbReference type="Gene3D" id="3.40.50.620">
    <property type="entry name" value="HUPs"/>
    <property type="match status" value="1"/>
</dbReference>
<dbReference type="GO" id="GO:0005524">
    <property type="term" value="F:ATP binding"/>
    <property type="evidence" value="ECO:0007669"/>
    <property type="project" value="UniProtKB-KW"/>
</dbReference>
<accession>A0A031LIQ9</accession>
<dbReference type="RefSeq" id="WP_048100410.1">
    <property type="nucleotide sequence ID" value="NZ_JFZT01000057.1"/>
</dbReference>
<evidence type="ECO:0000256" key="1">
    <source>
        <dbReference type="ARBA" id="ARBA00022679"/>
    </source>
</evidence>
<evidence type="ECO:0000256" key="3">
    <source>
        <dbReference type="PIRSR" id="PIRSR004976-51"/>
    </source>
</evidence>
<evidence type="ECO:0000259" key="4">
    <source>
        <dbReference type="Pfam" id="PF01171"/>
    </source>
</evidence>
<dbReference type="GO" id="GO:0000049">
    <property type="term" value="F:tRNA binding"/>
    <property type="evidence" value="ECO:0007669"/>
    <property type="project" value="TreeGrafter"/>
</dbReference>
<dbReference type="EMBL" id="JFZT01000057">
    <property type="protein sequence ID" value="EZQ02022.1"/>
    <property type="molecule type" value="Genomic_DNA"/>
</dbReference>
<dbReference type="SUPFAM" id="SSF52402">
    <property type="entry name" value="Adenine nucleotide alpha hydrolases-like"/>
    <property type="match status" value="1"/>
</dbReference>
<feature type="binding site" evidence="2">
    <location>
        <position position="298"/>
    </location>
    <ligand>
        <name>Zn(2+)</name>
        <dbReference type="ChEBI" id="CHEBI:29105"/>
        <label>2</label>
    </ligand>
</feature>
<dbReference type="STRING" id="1160895.CM19_11140"/>
<keyword evidence="3" id="KW-0067">ATP-binding</keyword>
<dbReference type="InterPro" id="IPR035107">
    <property type="entry name" value="tRNA_thiolation_TtcA_Ctu1"/>
</dbReference>
<dbReference type="Pfam" id="PF01171">
    <property type="entry name" value="ATP_bind_3"/>
    <property type="match status" value="1"/>
</dbReference>
<feature type="binding site" evidence="3">
    <location>
        <position position="168"/>
    </location>
    <ligand>
        <name>ATP</name>
        <dbReference type="ChEBI" id="CHEBI:30616"/>
    </ligand>
</feature>
<proteinExistence type="predicted"/>
<protein>
    <submittedName>
        <fullName evidence="6">CTU1/ATPBD3 family protein MJ1478</fullName>
    </submittedName>
</protein>
<dbReference type="PANTHER" id="PTHR11807:SF12">
    <property type="entry name" value="CYTOPLASMIC TRNA 2-THIOLATION PROTEIN 1"/>
    <property type="match status" value="1"/>
</dbReference>
<dbReference type="InterPro" id="IPR011063">
    <property type="entry name" value="TilS/TtcA_N"/>
</dbReference>
<feature type="domain" description="2-thiouridine synthetase TtuA-like N-terminal LIM" evidence="5">
    <location>
        <begin position="3"/>
        <end position="27"/>
    </location>
</feature>
<keyword evidence="2" id="KW-0479">Metal-binding</keyword>
<evidence type="ECO:0000313" key="7">
    <source>
        <dbReference type="Proteomes" id="UP000024332"/>
    </source>
</evidence>
<feature type="binding site" evidence="3">
    <location>
        <position position="163"/>
    </location>
    <ligand>
        <name>ATP</name>
        <dbReference type="ChEBI" id="CHEBI:30616"/>
    </ligand>
</feature>
<dbReference type="PANTHER" id="PTHR11807">
    <property type="entry name" value="ATPASES OF THE PP SUPERFAMILY-RELATED"/>
    <property type="match status" value="1"/>
</dbReference>
<dbReference type="AlphaFoldDB" id="A0A031LIQ9"/>
<feature type="binding site" evidence="2">
    <location>
        <position position="4"/>
    </location>
    <ligand>
        <name>Zn(2+)</name>
        <dbReference type="ChEBI" id="CHEBI:29105"/>
        <label>1</label>
    </ligand>
</feature>
<dbReference type="InterPro" id="IPR054306">
    <property type="entry name" value="TtuA-like_LIM_N"/>
</dbReference>
<dbReference type="Pfam" id="PF22082">
    <property type="entry name" value="TtuA_LIM_N"/>
    <property type="match status" value="1"/>
</dbReference>
<keyword evidence="1" id="KW-0808">Transferase</keyword>
<keyword evidence="3" id="KW-0547">Nucleotide-binding</keyword>
<dbReference type="OrthoDB" id="33422at2157"/>
<keyword evidence="2" id="KW-0862">Zinc</keyword>
<dbReference type="InterPro" id="IPR014729">
    <property type="entry name" value="Rossmann-like_a/b/a_fold"/>
</dbReference>
<feature type="binding site" evidence="2">
    <location>
        <position position="7"/>
    </location>
    <ligand>
        <name>Zn(2+)</name>
        <dbReference type="ChEBI" id="CHEBI:29105"/>
        <label>1</label>
    </ligand>
</feature>
<dbReference type="PIRSF" id="PIRSF004976">
    <property type="entry name" value="ATPase_YdaO"/>
    <property type="match status" value="1"/>
</dbReference>
<evidence type="ECO:0000313" key="6">
    <source>
        <dbReference type="EMBL" id="EZQ02022.1"/>
    </source>
</evidence>
<dbReference type="GO" id="GO:0002144">
    <property type="term" value="C:cytosolic tRNA wobble base thiouridylase complex"/>
    <property type="evidence" value="ECO:0007669"/>
    <property type="project" value="TreeGrafter"/>
</dbReference>
<evidence type="ECO:0000256" key="2">
    <source>
        <dbReference type="PIRSR" id="PIRSR004976-50"/>
    </source>
</evidence>
<sequence>MVRCTKCDKDAVIRINYANLYLCRDHLLEWMTERVRKVAHKYDMFSGSKRIAVAVSGGKDSTSLLHLLKELSTEFGFSLLGVTIDLGISGNNYSSKSVEYAIKNFEMLNVEYRVIDLKKEFGFTIDQAKRRTGRPVCSTCGLTKRYIMEKVAKDEGCDTLATGHNLNDIAQFLLNNYYNGDLLSLARLRPVSPAENGYIKKVKPLFLISEKETMTYAIVKGFPFIYDSCPHTSTVGGQTQDKIRRSIEEIDDKIPGFMISLVENFENKIRPLMEDIPKKTLGKCKICGMPTNNNREICSFCATKIKMSKEIRA</sequence>
<feature type="binding site" evidence="2">
    <location>
        <position position="23"/>
    </location>
    <ligand>
        <name>Zn(2+)</name>
        <dbReference type="ChEBI" id="CHEBI:29105"/>
        <label>1</label>
    </ligand>
</feature>
<dbReference type="GO" id="GO:0046872">
    <property type="term" value="F:metal ion binding"/>
    <property type="evidence" value="ECO:0007669"/>
    <property type="project" value="UniProtKB-KW"/>
</dbReference>
<feature type="binding site" evidence="2">
    <location>
        <position position="26"/>
    </location>
    <ligand>
        <name>Zn(2+)</name>
        <dbReference type="ChEBI" id="CHEBI:29105"/>
        <label>1</label>
    </ligand>
</feature>
<organism evidence="6 7">
    <name type="scientific">Candidatus Acidianus copahuensis</name>
    <dbReference type="NCBI Taxonomy" id="1160895"/>
    <lineage>
        <taxon>Archaea</taxon>
        <taxon>Thermoproteota</taxon>
        <taxon>Thermoprotei</taxon>
        <taxon>Sulfolobales</taxon>
        <taxon>Sulfolobaceae</taxon>
        <taxon>Acidianus</taxon>
    </lineage>
</organism>
<comment type="caution">
    <text evidence="6">The sequence shown here is derived from an EMBL/GenBank/DDBJ whole genome shotgun (WGS) entry which is preliminary data.</text>
</comment>
<dbReference type="GO" id="GO:0002143">
    <property type="term" value="P:tRNA wobble position uridine thiolation"/>
    <property type="evidence" value="ECO:0007669"/>
    <property type="project" value="TreeGrafter"/>
</dbReference>
<keyword evidence="7" id="KW-1185">Reference proteome</keyword>
<feature type="binding site" evidence="2">
    <location>
        <position position="301"/>
    </location>
    <ligand>
        <name>Zn(2+)</name>
        <dbReference type="ChEBI" id="CHEBI:29105"/>
        <label>2</label>
    </ligand>
</feature>
<dbReference type="Proteomes" id="UP000024332">
    <property type="component" value="Unassembled WGS sequence"/>
</dbReference>
<name>A0A031LIQ9_9CREN</name>
<feature type="binding site" evidence="3">
    <location>
        <begin position="54"/>
        <end position="56"/>
    </location>
    <ligand>
        <name>ATP</name>
        <dbReference type="ChEBI" id="CHEBI:30616"/>
    </ligand>
</feature>
<evidence type="ECO:0000259" key="5">
    <source>
        <dbReference type="Pfam" id="PF22082"/>
    </source>
</evidence>
<feature type="domain" description="tRNA(Ile)-lysidine/2-thiocytidine synthase N-terminal" evidence="4">
    <location>
        <begin position="51"/>
        <end position="228"/>
    </location>
</feature>